<dbReference type="Proteomes" id="UP001648503">
    <property type="component" value="Unassembled WGS sequence"/>
</dbReference>
<name>A0ABQ8F488_9FUNG</name>
<evidence type="ECO:0000256" key="1">
    <source>
        <dbReference type="ARBA" id="ARBA00004141"/>
    </source>
</evidence>
<evidence type="ECO:0000256" key="2">
    <source>
        <dbReference type="ARBA" id="ARBA00022692"/>
    </source>
</evidence>
<accession>A0ABQ8F488</accession>
<reference evidence="7 8" key="1">
    <citation type="submission" date="2021-02" db="EMBL/GenBank/DDBJ databases">
        <title>Variation within the Batrachochytrium salamandrivorans European outbreak.</title>
        <authorList>
            <person name="Kelly M."/>
            <person name="Pasmans F."/>
            <person name="Shea T.P."/>
            <person name="Munoz J.F."/>
            <person name="Carranza S."/>
            <person name="Cuomo C.A."/>
            <person name="Martel A."/>
        </authorList>
    </citation>
    <scope>NUCLEOTIDE SEQUENCE [LARGE SCALE GENOMIC DNA]</scope>
    <source>
        <strain evidence="7 8">AMFP18/2</strain>
    </source>
</reference>
<feature type="transmembrane region" description="Helical" evidence="6">
    <location>
        <begin position="251"/>
        <end position="272"/>
    </location>
</feature>
<feature type="transmembrane region" description="Helical" evidence="6">
    <location>
        <begin position="180"/>
        <end position="200"/>
    </location>
</feature>
<feature type="transmembrane region" description="Helical" evidence="6">
    <location>
        <begin position="84"/>
        <end position="104"/>
    </location>
</feature>
<evidence type="ECO:0000256" key="5">
    <source>
        <dbReference type="SAM" id="MobiDB-lite"/>
    </source>
</evidence>
<feature type="compositionally biased region" description="Low complexity" evidence="5">
    <location>
        <begin position="672"/>
        <end position="683"/>
    </location>
</feature>
<feature type="transmembrane region" description="Helical" evidence="6">
    <location>
        <begin position="220"/>
        <end position="239"/>
    </location>
</feature>
<protein>
    <recommendedName>
        <fullName evidence="9">DUF803-domain-containing protein</fullName>
    </recommendedName>
</protein>
<feature type="compositionally biased region" description="Gly residues" evidence="5">
    <location>
        <begin position="353"/>
        <end position="369"/>
    </location>
</feature>
<feature type="transmembrane region" description="Helical" evidence="6">
    <location>
        <begin position="284"/>
        <end position="303"/>
    </location>
</feature>
<comment type="subcellular location">
    <subcellularLocation>
        <location evidence="1">Membrane</location>
        <topology evidence="1">Multi-pass membrane protein</topology>
    </subcellularLocation>
</comment>
<feature type="compositionally biased region" description="Polar residues" evidence="5">
    <location>
        <begin position="650"/>
        <end position="671"/>
    </location>
</feature>
<feature type="region of interest" description="Disordered" evidence="5">
    <location>
        <begin position="589"/>
        <end position="625"/>
    </location>
</feature>
<keyword evidence="8" id="KW-1185">Reference proteome</keyword>
<keyword evidence="2 6" id="KW-0812">Transmembrane</keyword>
<proteinExistence type="predicted"/>
<feature type="compositionally biased region" description="Polar residues" evidence="5">
    <location>
        <begin position="726"/>
        <end position="741"/>
    </location>
</feature>
<dbReference type="InterPro" id="IPR008521">
    <property type="entry name" value="Mg_trans_NIPA"/>
</dbReference>
<feature type="region of interest" description="Disordered" evidence="5">
    <location>
        <begin position="346"/>
        <end position="399"/>
    </location>
</feature>
<evidence type="ECO:0000256" key="3">
    <source>
        <dbReference type="ARBA" id="ARBA00022989"/>
    </source>
</evidence>
<feature type="region of interest" description="Disordered" evidence="5">
    <location>
        <begin position="642"/>
        <end position="848"/>
    </location>
</feature>
<keyword evidence="4 6" id="KW-0472">Membrane</keyword>
<dbReference type="InterPro" id="IPR037185">
    <property type="entry name" value="EmrE-like"/>
</dbReference>
<feature type="transmembrane region" description="Helical" evidence="6">
    <location>
        <begin position="12"/>
        <end position="33"/>
    </location>
</feature>
<comment type="caution">
    <text evidence="7">The sequence shown here is derived from an EMBL/GenBank/DDBJ whole genome shotgun (WGS) entry which is preliminary data.</text>
</comment>
<dbReference type="Pfam" id="PF05653">
    <property type="entry name" value="Mg_trans_NIPA"/>
    <property type="match status" value="1"/>
</dbReference>
<feature type="compositionally biased region" description="Polar residues" evidence="5">
    <location>
        <begin position="791"/>
        <end position="816"/>
    </location>
</feature>
<feature type="compositionally biased region" description="Pro residues" evidence="5">
    <location>
        <begin position="606"/>
        <end position="616"/>
    </location>
</feature>
<dbReference type="PANTHER" id="PTHR12570">
    <property type="match status" value="1"/>
</dbReference>
<evidence type="ECO:0000313" key="8">
    <source>
        <dbReference type="Proteomes" id="UP001648503"/>
    </source>
</evidence>
<evidence type="ECO:0000256" key="6">
    <source>
        <dbReference type="SAM" id="Phobius"/>
    </source>
</evidence>
<dbReference type="Gene3D" id="1.10.3730.20">
    <property type="match status" value="1"/>
</dbReference>
<feature type="transmembrane region" description="Helical" evidence="6">
    <location>
        <begin position="111"/>
        <end position="131"/>
    </location>
</feature>
<evidence type="ECO:0000256" key="4">
    <source>
        <dbReference type="ARBA" id="ARBA00023136"/>
    </source>
</evidence>
<keyword evidence="3 6" id="KW-1133">Transmembrane helix</keyword>
<feature type="transmembrane region" description="Helical" evidence="6">
    <location>
        <begin position="58"/>
        <end position="78"/>
    </location>
</feature>
<evidence type="ECO:0000313" key="7">
    <source>
        <dbReference type="EMBL" id="KAH6591907.1"/>
    </source>
</evidence>
<sequence>MSGTHDAIPSWYQPVGVSLALASGFFIGVSLILQKKGLMQTKEEGLEQGNEYAYLKNYIWWIGMVCMGVGEVSNFGAYAFAPTILVTPLGAISVVVSAILSIVFLKEKINFSGITGICLCIIGATIIVLHGPSSTATETIPAFISFVMGPGFLTYSTICLLFVLYMIFHIGPRYGHVHPIVFLSITSIVGSFLVNAAQGFGSSVVYTLRHWDDDNQFKQWPLYPIFVFIVFTVVIQINYLNKSLSYFSTSIVTPVYFVFFSSATLTTSAVLYQGFNVASVIDGVSIILGFLVIVIGVALLFQYNLKLNKMKVRFVEDINDAETDEEEQLGDQNPLKLMAESFPLNPKPNETGSGLGSAVGSGSGNGGMSSLGRNTAGHNSLMRGIGLRSGDAGPPSSSENYVRQEINPQMNMVHVSVGGNVGLVQQATTGANGGTTLPNVNGTLVGVSPATTSVRSEGSSPTFIALPSSTQSLSHVQSNAESTLFSNLPAASGGLVGQQLHQQQLQQQNLLRGQAPIDHHPNAIATTHQPYTINVVSVSHPPTSQHQGDASTDIRDAPHRGDTADEIRPFLQYPLGGDSRANAYLQTSPARSQNHANPRNAASHVPPLPHALPPPSHMGAGTYLSNTNTNGMPLVRMTAAAASGGGGSLVSPSNYDWRQAPTSTLDSESILQTEQQQQLKQQQATNLPTRPPLISSLERLHTPSESMSGSHASEDDDGYDERDSNSRLAGSSRGLISTMHSPSLGHGDAYTAGELSRMTSSDMRTSLPIDSRDDDDLGGDVKYTPDYIVSQDGNPAGTSSVGGRTLNSFTRPQLPTSIPPVGASVRTQPHRDAGVSGISDYVYDDDIE</sequence>
<dbReference type="EMBL" id="JAFCIX010000393">
    <property type="protein sequence ID" value="KAH6591907.1"/>
    <property type="molecule type" value="Genomic_DNA"/>
</dbReference>
<gene>
    <name evidence="7" type="ORF">BASA50_008421</name>
</gene>
<organism evidence="7 8">
    <name type="scientific">Batrachochytrium salamandrivorans</name>
    <dbReference type="NCBI Taxonomy" id="1357716"/>
    <lineage>
        <taxon>Eukaryota</taxon>
        <taxon>Fungi</taxon>
        <taxon>Fungi incertae sedis</taxon>
        <taxon>Chytridiomycota</taxon>
        <taxon>Chytridiomycota incertae sedis</taxon>
        <taxon>Chytridiomycetes</taxon>
        <taxon>Rhizophydiales</taxon>
        <taxon>Rhizophydiales incertae sedis</taxon>
        <taxon>Batrachochytrium</taxon>
    </lineage>
</organism>
<dbReference type="PANTHER" id="PTHR12570:SF92">
    <property type="entry name" value="SPICHTHYIN, ISOFORM B"/>
    <property type="match status" value="1"/>
</dbReference>
<feature type="compositionally biased region" description="Basic and acidic residues" evidence="5">
    <location>
        <begin position="552"/>
        <end position="562"/>
    </location>
</feature>
<feature type="region of interest" description="Disordered" evidence="5">
    <location>
        <begin position="537"/>
        <end position="562"/>
    </location>
</feature>
<feature type="transmembrane region" description="Helical" evidence="6">
    <location>
        <begin position="143"/>
        <end position="168"/>
    </location>
</feature>
<feature type="compositionally biased region" description="Polar residues" evidence="5">
    <location>
        <begin position="537"/>
        <end position="550"/>
    </location>
</feature>
<evidence type="ECO:0008006" key="9">
    <source>
        <dbReference type="Google" id="ProtNLM"/>
    </source>
</evidence>
<dbReference type="SUPFAM" id="SSF103481">
    <property type="entry name" value="Multidrug resistance efflux transporter EmrE"/>
    <property type="match status" value="1"/>
</dbReference>